<comment type="caution">
    <text evidence="1">The sequence shown here is derived from an EMBL/GenBank/DDBJ whole genome shotgun (WGS) entry which is preliminary data.</text>
</comment>
<dbReference type="Proteomes" id="UP000526734">
    <property type="component" value="Unassembled WGS sequence"/>
</dbReference>
<keyword evidence="2" id="KW-1185">Reference proteome</keyword>
<proteinExistence type="predicted"/>
<gene>
    <name evidence="1" type="ORF">H4281_29015</name>
</gene>
<dbReference type="AlphaFoldDB" id="A0A7W3W1Q5"/>
<organism evidence="1 2">
    <name type="scientific">Amycolatopsis dendrobii</name>
    <dbReference type="NCBI Taxonomy" id="2760662"/>
    <lineage>
        <taxon>Bacteria</taxon>
        <taxon>Bacillati</taxon>
        <taxon>Actinomycetota</taxon>
        <taxon>Actinomycetes</taxon>
        <taxon>Pseudonocardiales</taxon>
        <taxon>Pseudonocardiaceae</taxon>
        <taxon>Amycolatopsis</taxon>
    </lineage>
</organism>
<protein>
    <submittedName>
        <fullName evidence="1">Uncharacterized protein</fullName>
    </submittedName>
</protein>
<reference evidence="1 2" key="1">
    <citation type="submission" date="2020-08" db="EMBL/GenBank/DDBJ databases">
        <title>Amycolatopsis sp. nov. DR6-1 isolated from Dendrobium heterocarpum.</title>
        <authorList>
            <person name="Tedsree N."/>
            <person name="Kuncharoen N."/>
            <person name="Likhitwitayawuid K."/>
            <person name="Tanasupawat S."/>
        </authorList>
    </citation>
    <scope>NUCLEOTIDE SEQUENCE [LARGE SCALE GENOMIC DNA]</scope>
    <source>
        <strain evidence="1 2">DR6-1</strain>
    </source>
</reference>
<evidence type="ECO:0000313" key="2">
    <source>
        <dbReference type="Proteomes" id="UP000526734"/>
    </source>
</evidence>
<evidence type="ECO:0000313" key="1">
    <source>
        <dbReference type="EMBL" id="MBB1157206.1"/>
    </source>
</evidence>
<sequence>MEKLGRSGITAILKVDDERMAEGGKPWTLVMSGPGLDGQGFIRAEAASLDGCLKQGLTQLRASSGGFEWLDEIQY</sequence>
<accession>A0A7W3W1Q5</accession>
<name>A0A7W3W1Q5_9PSEU</name>
<dbReference type="EMBL" id="JACGZW010000010">
    <property type="protein sequence ID" value="MBB1157206.1"/>
    <property type="molecule type" value="Genomic_DNA"/>
</dbReference>